<dbReference type="CDD" id="cd12193">
    <property type="entry name" value="bZIP_GCN4"/>
    <property type="match status" value="1"/>
</dbReference>
<evidence type="ECO:0000313" key="4">
    <source>
        <dbReference type="EMBL" id="ODQ74552.1"/>
    </source>
</evidence>
<dbReference type="Pfam" id="PF00170">
    <property type="entry name" value="bZIP_1"/>
    <property type="match status" value="1"/>
</dbReference>
<sequence>MVLSLKQEDDSGDLLFLAGLEGAKDSVQALFGDDDMFPDIVSIPVEDLSGASSDDSSRRSSVLSTPQFVTISPEEMFTNPPSSIDPASSLLTSPFDSPNDLYEASPMFDPRDMGNPEQWSSLFGDVSKPIPPPPAPAPLSDSTVPVHAGRNSTVRRSISVSVSPSESPLPEERSESPEGVIVAADGSVVGISERKRKRVTSQSYSRRPRVEPLPPIVVDDAEDSVAVKRARNTLAARRSRERKMLRLTDLEKQVDELTREHESALERIKELESEVTRLRGL</sequence>
<gene>
    <name evidence="4" type="ORF">LIPSTDRAFT_70220</name>
</gene>
<dbReference type="GO" id="GO:0003700">
    <property type="term" value="F:DNA-binding transcription factor activity"/>
    <property type="evidence" value="ECO:0007669"/>
    <property type="project" value="InterPro"/>
</dbReference>
<dbReference type="AlphaFoldDB" id="A0A1E3QBN9"/>
<feature type="coiled-coil region" evidence="1">
    <location>
        <begin position="240"/>
        <end position="281"/>
    </location>
</feature>
<dbReference type="EMBL" id="KV454292">
    <property type="protein sequence ID" value="ODQ74552.1"/>
    <property type="molecule type" value="Genomic_DNA"/>
</dbReference>
<dbReference type="SMART" id="SM00338">
    <property type="entry name" value="BRLZ"/>
    <property type="match status" value="1"/>
</dbReference>
<protein>
    <recommendedName>
        <fullName evidence="3">BZIP domain-containing protein</fullName>
    </recommendedName>
</protein>
<feature type="domain" description="BZIP" evidence="3">
    <location>
        <begin position="222"/>
        <end position="281"/>
    </location>
</feature>
<feature type="region of interest" description="Disordered" evidence="2">
    <location>
        <begin position="46"/>
        <end position="181"/>
    </location>
</feature>
<evidence type="ECO:0000313" key="5">
    <source>
        <dbReference type="Proteomes" id="UP000094385"/>
    </source>
</evidence>
<dbReference type="Proteomes" id="UP000094385">
    <property type="component" value="Unassembled WGS sequence"/>
</dbReference>
<name>A0A1E3QBN9_LIPST</name>
<feature type="compositionally biased region" description="Low complexity" evidence="2">
    <location>
        <begin position="152"/>
        <end position="168"/>
    </location>
</feature>
<dbReference type="PROSITE" id="PS00036">
    <property type="entry name" value="BZIP_BASIC"/>
    <property type="match status" value="1"/>
</dbReference>
<dbReference type="InterPro" id="IPR046347">
    <property type="entry name" value="bZIP_sf"/>
</dbReference>
<accession>A0A1E3QBN9</accession>
<feature type="compositionally biased region" description="Polar residues" evidence="2">
    <location>
        <begin position="79"/>
        <end position="96"/>
    </location>
</feature>
<reference evidence="4 5" key="1">
    <citation type="journal article" date="2016" name="Proc. Natl. Acad. Sci. U.S.A.">
        <title>Comparative genomics of biotechnologically important yeasts.</title>
        <authorList>
            <person name="Riley R."/>
            <person name="Haridas S."/>
            <person name="Wolfe K.H."/>
            <person name="Lopes M.R."/>
            <person name="Hittinger C.T."/>
            <person name="Goeker M."/>
            <person name="Salamov A.A."/>
            <person name="Wisecaver J.H."/>
            <person name="Long T.M."/>
            <person name="Calvey C.H."/>
            <person name="Aerts A.L."/>
            <person name="Barry K.W."/>
            <person name="Choi C."/>
            <person name="Clum A."/>
            <person name="Coughlan A.Y."/>
            <person name="Deshpande S."/>
            <person name="Douglass A.P."/>
            <person name="Hanson S.J."/>
            <person name="Klenk H.-P."/>
            <person name="LaButti K.M."/>
            <person name="Lapidus A."/>
            <person name="Lindquist E.A."/>
            <person name="Lipzen A.M."/>
            <person name="Meier-Kolthoff J.P."/>
            <person name="Ohm R.A."/>
            <person name="Otillar R.P."/>
            <person name="Pangilinan J.L."/>
            <person name="Peng Y."/>
            <person name="Rokas A."/>
            <person name="Rosa C.A."/>
            <person name="Scheuner C."/>
            <person name="Sibirny A.A."/>
            <person name="Slot J.C."/>
            <person name="Stielow J.B."/>
            <person name="Sun H."/>
            <person name="Kurtzman C.P."/>
            <person name="Blackwell M."/>
            <person name="Grigoriev I.V."/>
            <person name="Jeffries T.W."/>
        </authorList>
    </citation>
    <scope>NUCLEOTIDE SEQUENCE [LARGE SCALE GENOMIC DNA]</scope>
    <source>
        <strain evidence="4 5">NRRL Y-11557</strain>
    </source>
</reference>
<keyword evidence="5" id="KW-1185">Reference proteome</keyword>
<dbReference type="PROSITE" id="PS50217">
    <property type="entry name" value="BZIP"/>
    <property type="match status" value="1"/>
</dbReference>
<keyword evidence="1" id="KW-0175">Coiled coil</keyword>
<evidence type="ECO:0000256" key="2">
    <source>
        <dbReference type="SAM" id="MobiDB-lite"/>
    </source>
</evidence>
<dbReference type="OrthoDB" id="5419235at2759"/>
<evidence type="ECO:0000256" key="1">
    <source>
        <dbReference type="SAM" id="Coils"/>
    </source>
</evidence>
<evidence type="ECO:0000259" key="3">
    <source>
        <dbReference type="PROSITE" id="PS50217"/>
    </source>
</evidence>
<organism evidence="4 5">
    <name type="scientific">Lipomyces starkeyi NRRL Y-11557</name>
    <dbReference type="NCBI Taxonomy" id="675824"/>
    <lineage>
        <taxon>Eukaryota</taxon>
        <taxon>Fungi</taxon>
        <taxon>Dikarya</taxon>
        <taxon>Ascomycota</taxon>
        <taxon>Saccharomycotina</taxon>
        <taxon>Lipomycetes</taxon>
        <taxon>Lipomycetales</taxon>
        <taxon>Lipomycetaceae</taxon>
        <taxon>Lipomyces</taxon>
    </lineage>
</organism>
<proteinExistence type="predicted"/>
<dbReference type="STRING" id="675824.A0A1E3QBN9"/>
<dbReference type="SUPFAM" id="SSF57959">
    <property type="entry name" value="Leucine zipper domain"/>
    <property type="match status" value="1"/>
</dbReference>
<dbReference type="InterPro" id="IPR004827">
    <property type="entry name" value="bZIP"/>
</dbReference>
<dbReference type="Gene3D" id="3.30.160.60">
    <property type="entry name" value="Classic Zinc Finger"/>
    <property type="match status" value="1"/>
</dbReference>